<dbReference type="InterPro" id="IPR033468">
    <property type="entry name" value="Metaxin_GST"/>
</dbReference>
<dbReference type="InterPro" id="IPR036282">
    <property type="entry name" value="Glutathione-S-Trfase_C_sf"/>
</dbReference>
<evidence type="ECO:0000259" key="1">
    <source>
        <dbReference type="Pfam" id="PF17171"/>
    </source>
</evidence>
<protein>
    <submittedName>
        <fullName evidence="3">Mitochondrial Sam37-like protein</fullName>
    </submittedName>
</protein>
<dbReference type="PANTHER" id="PTHR12289">
    <property type="entry name" value="METAXIN RELATED"/>
    <property type="match status" value="1"/>
</dbReference>
<dbReference type="Pfam" id="PF17172">
    <property type="entry name" value="GST_N_4"/>
    <property type="match status" value="1"/>
</dbReference>
<sequence length="322" mass="35650">MSNPIIHISPEICSLPCSDIPSLVLLTVFRMASVPFHMDTKATDAASPGGVLPYLSFADQKVVGGLDACIASLQTTLSIDLDAAARLTPLERTHAKAHENMLSGLRDAIDYVWWIHPLFFYNVTRPKYARGYWAATRKGWAVSRKLQNRFGGLHDALKTASNVLDHFEQLLGDKLFFLGKNEGDVPSLLDAYVYAHLAACVDVHGDENQDGCADLRHAVLRRPSLIAFVTRIRERFFSDPLYGQTISHFAIPNVAIKEEAAASTKTKEGSDGKMTDEKRRNRNFMYASALSIIGFLFFTNTIHTGTFADEVVVEEEEGGGRQ</sequence>
<dbReference type="EMBL" id="VRVR01000015">
    <property type="protein sequence ID" value="KAF0852804.1"/>
    <property type="molecule type" value="Genomic_DNA"/>
</dbReference>
<dbReference type="AlphaFoldDB" id="A0A8K0AHU8"/>
<evidence type="ECO:0000313" key="4">
    <source>
        <dbReference type="Proteomes" id="UP000799049"/>
    </source>
</evidence>
<dbReference type="PANTHER" id="PTHR12289:SF41">
    <property type="entry name" value="FAILED AXON CONNECTIONS-RELATED"/>
    <property type="match status" value="1"/>
</dbReference>
<evidence type="ECO:0000259" key="2">
    <source>
        <dbReference type="Pfam" id="PF17172"/>
    </source>
</evidence>
<dbReference type="SUPFAM" id="SSF47616">
    <property type="entry name" value="GST C-terminal domain-like"/>
    <property type="match status" value="1"/>
</dbReference>
<dbReference type="Pfam" id="PF17171">
    <property type="entry name" value="GST_C_6"/>
    <property type="match status" value="1"/>
</dbReference>
<organism evidence="3 4">
    <name type="scientific">Andalucia godoyi</name>
    <name type="common">Flagellate</name>
    <dbReference type="NCBI Taxonomy" id="505711"/>
    <lineage>
        <taxon>Eukaryota</taxon>
        <taxon>Discoba</taxon>
        <taxon>Jakobida</taxon>
        <taxon>Andalucina</taxon>
        <taxon>Andaluciidae</taxon>
        <taxon>Andalucia</taxon>
    </lineage>
</organism>
<proteinExistence type="predicted"/>
<dbReference type="Proteomes" id="UP000799049">
    <property type="component" value="Unassembled WGS sequence"/>
</dbReference>
<feature type="domain" description="Metaxin glutathione S-transferase" evidence="1">
    <location>
        <begin position="161"/>
        <end position="232"/>
    </location>
</feature>
<comment type="caution">
    <text evidence="3">The sequence shown here is derived from an EMBL/GenBank/DDBJ whole genome shotgun (WGS) entry which is preliminary data.</text>
</comment>
<dbReference type="InterPro" id="IPR012336">
    <property type="entry name" value="Thioredoxin-like_fold"/>
</dbReference>
<evidence type="ECO:0000313" key="3">
    <source>
        <dbReference type="EMBL" id="KAF0852804.1"/>
    </source>
</evidence>
<name>A0A8K0AHU8_ANDGO</name>
<dbReference type="OrthoDB" id="5835136at2759"/>
<keyword evidence="4" id="KW-1185">Reference proteome</keyword>
<gene>
    <name evidence="3" type="ORF">ANDGO_04096</name>
</gene>
<accession>A0A8K0AHU8</accession>
<dbReference type="GO" id="GO:0005737">
    <property type="term" value="C:cytoplasm"/>
    <property type="evidence" value="ECO:0007669"/>
    <property type="project" value="TreeGrafter"/>
</dbReference>
<dbReference type="InterPro" id="IPR050931">
    <property type="entry name" value="Mito_Protein_Transport_Metaxin"/>
</dbReference>
<reference evidence="3" key="1">
    <citation type="submission" date="2019-09" db="EMBL/GenBank/DDBJ databases">
        <title>The Mitochondrial Proteome of the Jakobid, Andalucia godoyi, a Protist With the Most Gene-Rich and Bacteria-Like Mitochondrial Genome.</title>
        <authorList>
            <person name="Gray M.W."/>
            <person name="Burger G."/>
            <person name="Derelle R."/>
            <person name="Klimes V."/>
            <person name="Leger M."/>
            <person name="Sarrasin M."/>
            <person name="Vlcek C."/>
            <person name="Roger A.J."/>
            <person name="Elias M."/>
            <person name="Lang B.F."/>
        </authorList>
    </citation>
    <scope>NUCLEOTIDE SEQUENCE</scope>
    <source>
        <strain evidence="3">And28</strain>
    </source>
</reference>
<feature type="domain" description="Thioredoxin-like fold" evidence="2">
    <location>
        <begin position="25"/>
        <end position="117"/>
    </location>
</feature>